<dbReference type="Proteomes" id="UP000245390">
    <property type="component" value="Unassembled WGS sequence"/>
</dbReference>
<dbReference type="Gene3D" id="3.40.50.2000">
    <property type="entry name" value="Glycogen Phosphorylase B"/>
    <property type="match status" value="2"/>
</dbReference>
<dbReference type="GO" id="GO:0016757">
    <property type="term" value="F:glycosyltransferase activity"/>
    <property type="evidence" value="ECO:0007669"/>
    <property type="project" value="InterPro"/>
</dbReference>
<sequence length="386" mass="42089">MTFAVVSSHPIQYYAPLFRELARRIDVQVFYLHQVTAHDQAEAGFDLGFEWDVDLLSGYESSFLENAAIRPGLHHFRGVSTPGIAAALKQGRFRAVLLTGWHLWGYAQAIMSAKRLGIPVMVRGDSQLQTKRSFAKRATKAVAYPAFLRTFDAALYVGTRSKDYWRHYLYPGERLFFSPHCVDNAWFAERSSAEAGTTLRQKLGIAPHTKVLLFAGKLQPFKRPLDVIDAGALLRRNGRDVQLLVAGSGELDAAMWQRADAAGVPLHMLGFQNQSAMPAAYAAADLLVLPSSSETWGLVANEALACGTPVVVSDACGCAPDLAADGIAGATFPTGNVRALAERLSQLLDQPPDNAQIAKKISRYSLSNAVDGIETAFQAIRRMAPQ</sequence>
<accession>A0A316GEP1</accession>
<dbReference type="InterPro" id="IPR001296">
    <property type="entry name" value="Glyco_trans_1"/>
</dbReference>
<dbReference type="KEGG" id="salo:EF888_06105"/>
<keyword evidence="3" id="KW-1185">Reference proteome</keyword>
<organism evidence="2 3">
    <name type="scientific">Silicimonas algicola</name>
    <dbReference type="NCBI Taxonomy" id="1826607"/>
    <lineage>
        <taxon>Bacteria</taxon>
        <taxon>Pseudomonadati</taxon>
        <taxon>Pseudomonadota</taxon>
        <taxon>Alphaproteobacteria</taxon>
        <taxon>Rhodobacterales</taxon>
        <taxon>Paracoccaceae</taxon>
    </lineage>
</organism>
<dbReference type="SUPFAM" id="SSF53756">
    <property type="entry name" value="UDP-Glycosyltransferase/glycogen phosphorylase"/>
    <property type="match status" value="1"/>
</dbReference>
<dbReference type="PANTHER" id="PTHR45947:SF3">
    <property type="entry name" value="SULFOQUINOVOSYL TRANSFERASE SQD2"/>
    <property type="match status" value="1"/>
</dbReference>
<dbReference type="AlphaFoldDB" id="A0A316GEP1"/>
<dbReference type="CDD" id="cd03801">
    <property type="entry name" value="GT4_PimA-like"/>
    <property type="match status" value="1"/>
</dbReference>
<name>A0A316GEP1_9RHOB</name>
<proteinExistence type="predicted"/>
<dbReference type="PANTHER" id="PTHR45947">
    <property type="entry name" value="SULFOQUINOVOSYL TRANSFERASE SQD2"/>
    <property type="match status" value="1"/>
</dbReference>
<reference evidence="2 3" key="1">
    <citation type="submission" date="2018-05" db="EMBL/GenBank/DDBJ databases">
        <title>Genomic Encyclopedia of Type Strains, Phase IV (KMG-IV): sequencing the most valuable type-strain genomes for metagenomic binning, comparative biology and taxonomic classification.</title>
        <authorList>
            <person name="Goeker M."/>
        </authorList>
    </citation>
    <scope>NUCLEOTIDE SEQUENCE [LARGE SCALE GENOMIC DNA]</scope>
    <source>
        <strain evidence="2 3">DSM 103371</strain>
    </source>
</reference>
<dbReference type="Pfam" id="PF00534">
    <property type="entry name" value="Glycos_transf_1"/>
    <property type="match status" value="1"/>
</dbReference>
<comment type="caution">
    <text evidence="2">The sequence shown here is derived from an EMBL/GenBank/DDBJ whole genome shotgun (WGS) entry which is preliminary data.</text>
</comment>
<evidence type="ECO:0000259" key="1">
    <source>
        <dbReference type="Pfam" id="PF00534"/>
    </source>
</evidence>
<dbReference type="InterPro" id="IPR050194">
    <property type="entry name" value="Glycosyltransferase_grp1"/>
</dbReference>
<evidence type="ECO:0000313" key="3">
    <source>
        <dbReference type="Proteomes" id="UP000245390"/>
    </source>
</evidence>
<evidence type="ECO:0000313" key="2">
    <source>
        <dbReference type="EMBL" id="PWK53137.1"/>
    </source>
</evidence>
<protein>
    <submittedName>
        <fullName evidence="2">Glycosyltransferase involved in cell wall biosynthesis</fullName>
    </submittedName>
</protein>
<dbReference type="OrthoDB" id="9790710at2"/>
<keyword evidence="2" id="KW-0808">Transferase</keyword>
<gene>
    <name evidence="2" type="ORF">C8D95_11439</name>
</gene>
<feature type="domain" description="Glycosyl transferase family 1" evidence="1">
    <location>
        <begin position="198"/>
        <end position="360"/>
    </location>
</feature>
<dbReference type="EMBL" id="QGGV01000014">
    <property type="protein sequence ID" value="PWK53137.1"/>
    <property type="molecule type" value="Genomic_DNA"/>
</dbReference>
<dbReference type="RefSeq" id="WP_109761102.1">
    <property type="nucleotide sequence ID" value="NZ_CP034588.1"/>
</dbReference>